<dbReference type="InterPro" id="IPR000719">
    <property type="entry name" value="Prot_kinase_dom"/>
</dbReference>
<dbReference type="STRING" id="44941.A0A397U4B4"/>
<dbReference type="GO" id="GO:0005524">
    <property type="term" value="F:ATP binding"/>
    <property type="evidence" value="ECO:0007669"/>
    <property type="project" value="InterPro"/>
</dbReference>
<protein>
    <submittedName>
        <fullName evidence="2">Kinase-like domain-containing protein</fullName>
    </submittedName>
</protein>
<evidence type="ECO:0000313" key="2">
    <source>
        <dbReference type="EMBL" id="RIB02263.1"/>
    </source>
</evidence>
<dbReference type="Pfam" id="PF07714">
    <property type="entry name" value="PK_Tyr_Ser-Thr"/>
    <property type="match status" value="1"/>
</dbReference>
<keyword evidence="2" id="KW-0808">Transferase</keyword>
<organism evidence="2 3">
    <name type="scientific">Gigaspora rosea</name>
    <dbReference type="NCBI Taxonomy" id="44941"/>
    <lineage>
        <taxon>Eukaryota</taxon>
        <taxon>Fungi</taxon>
        <taxon>Fungi incertae sedis</taxon>
        <taxon>Mucoromycota</taxon>
        <taxon>Glomeromycotina</taxon>
        <taxon>Glomeromycetes</taxon>
        <taxon>Diversisporales</taxon>
        <taxon>Gigasporaceae</taxon>
        <taxon>Gigaspora</taxon>
    </lineage>
</organism>
<dbReference type="InterPro" id="IPR051681">
    <property type="entry name" value="Ser/Thr_Kinases-Pseudokinases"/>
</dbReference>
<gene>
    <name evidence="2" type="ORF">C2G38_896979</name>
</gene>
<dbReference type="PANTHER" id="PTHR44329">
    <property type="entry name" value="SERINE/THREONINE-PROTEIN KINASE TNNI3K-RELATED"/>
    <property type="match status" value="1"/>
</dbReference>
<evidence type="ECO:0000313" key="3">
    <source>
        <dbReference type="Proteomes" id="UP000266673"/>
    </source>
</evidence>
<dbReference type="GO" id="GO:0004674">
    <property type="term" value="F:protein serine/threonine kinase activity"/>
    <property type="evidence" value="ECO:0007669"/>
    <property type="project" value="TreeGrafter"/>
</dbReference>
<dbReference type="PROSITE" id="PS50011">
    <property type="entry name" value="PROTEIN_KINASE_DOM"/>
    <property type="match status" value="1"/>
</dbReference>
<dbReference type="Gene3D" id="1.10.510.10">
    <property type="entry name" value="Transferase(Phosphotransferase) domain 1"/>
    <property type="match status" value="1"/>
</dbReference>
<dbReference type="SUPFAM" id="SSF56112">
    <property type="entry name" value="Protein kinase-like (PK-like)"/>
    <property type="match status" value="1"/>
</dbReference>
<dbReference type="Proteomes" id="UP000266673">
    <property type="component" value="Unassembled WGS sequence"/>
</dbReference>
<dbReference type="AlphaFoldDB" id="A0A397U4B4"/>
<keyword evidence="2" id="KW-0418">Kinase</keyword>
<name>A0A397U4B4_9GLOM</name>
<dbReference type="InterPro" id="IPR011009">
    <property type="entry name" value="Kinase-like_dom_sf"/>
</dbReference>
<evidence type="ECO:0000259" key="1">
    <source>
        <dbReference type="PROSITE" id="PS50011"/>
    </source>
</evidence>
<reference evidence="2 3" key="1">
    <citation type="submission" date="2018-06" db="EMBL/GenBank/DDBJ databases">
        <title>Comparative genomics reveals the genomic features of Rhizophagus irregularis, R. cerebriforme, R. diaphanum and Gigaspora rosea, and their symbiotic lifestyle signature.</title>
        <authorList>
            <person name="Morin E."/>
            <person name="San Clemente H."/>
            <person name="Chen E.C.H."/>
            <person name="De La Providencia I."/>
            <person name="Hainaut M."/>
            <person name="Kuo A."/>
            <person name="Kohler A."/>
            <person name="Murat C."/>
            <person name="Tang N."/>
            <person name="Roy S."/>
            <person name="Loubradou J."/>
            <person name="Henrissat B."/>
            <person name="Grigoriev I.V."/>
            <person name="Corradi N."/>
            <person name="Roux C."/>
            <person name="Martin F.M."/>
        </authorList>
    </citation>
    <scope>NUCLEOTIDE SEQUENCE [LARGE SCALE GENOMIC DNA]</scope>
    <source>
        <strain evidence="2 3">DAOM 194757</strain>
    </source>
</reference>
<proteinExistence type="predicted"/>
<dbReference type="InterPro" id="IPR001245">
    <property type="entry name" value="Ser-Thr/Tyr_kinase_cat_dom"/>
</dbReference>
<feature type="domain" description="Protein kinase" evidence="1">
    <location>
        <begin position="390"/>
        <end position="679"/>
    </location>
</feature>
<comment type="caution">
    <text evidence="2">The sequence shown here is derived from an EMBL/GenBank/DDBJ whole genome shotgun (WGS) entry which is preliminary data.</text>
</comment>
<keyword evidence="3" id="KW-1185">Reference proteome</keyword>
<dbReference type="EMBL" id="QKWP01002755">
    <property type="protein sequence ID" value="RIB02263.1"/>
    <property type="molecule type" value="Genomic_DNA"/>
</dbReference>
<accession>A0A397U4B4</accession>
<sequence>MSTWKNGIRTIEYVSRRYIRSRFQSRVDLIKLHSSSQKNISDIIKKLNEMMSINNEVIQKGVNENEIMQKGENENKIVQTEKDYVVIQDDNGIVQIENESEIIVIENESEIIEIENENENDKKKYKIYGITKDETGQYMIVLDYYYNKRNINYGECEQCNRPNTNPKWCQSCDPKWCQSCNLSKEINHNRSLSDNDEINYCIKEFQLKAIEYDKVIEWINYSDLIEIKEIKEQEIEENLYLSMATWKTGIRTIKNVSGNYTRSRIKSFVDLIKFHSSQTTTLNVITKLKKMMEEKHRIYGITRDTRTNQYTIVLDYYYNERNINYGICEQCERPYTNPEWCQSCDPSNEVESSKNKTLSGNLEIDNSIEEFQLKATSYEKVIEWIPFEKLSNIEEIGKGGFGAVYSAIWSDGKRTVEKIDDYYKRSRRLAYIVAIKTFPGSKTDDSKFLEEFKNHMNCRLEGTELEMYGLTRYTNKNDTEKNKSLNLDVGDYLMVFQYANKGNLRKFLRENFSELTWQKKLEQLKYISNDLHLIHEAGFTHCDFHSGNILLHQNLDGKIKSYIADLGLSRKKGDGSKNEVYGVEQYVAPEVFLSGSQDFTQKSDIYGFGVIMAEITGKRPYEGHEADTKLAVKICKGLRPEFAPGTPDCYIKWAHKCMDKDPQKRPSAWEIHREISYWLEMLSLDDENEIKKQFIIADETVKSLSIIPQKHSHYICSRMISMENILEALTSPTSPTFPTFPS</sequence>